<evidence type="ECO:0000313" key="2">
    <source>
        <dbReference type="EMBL" id="GJE04209.1"/>
    </source>
</evidence>
<feature type="region of interest" description="Disordered" evidence="1">
    <location>
        <begin position="46"/>
        <end position="65"/>
    </location>
</feature>
<protein>
    <submittedName>
        <fullName evidence="2">Uncharacterized protein</fullName>
    </submittedName>
</protein>
<reference evidence="2" key="1">
    <citation type="journal article" date="2021" name="Front. Microbiol.">
        <title>Comprehensive Comparative Genomics and Phenotyping of Methylobacterium Species.</title>
        <authorList>
            <person name="Alessa O."/>
            <person name="Ogura Y."/>
            <person name="Fujitani Y."/>
            <person name="Takami H."/>
            <person name="Hayashi T."/>
            <person name="Sahin N."/>
            <person name="Tani A."/>
        </authorList>
    </citation>
    <scope>NUCLEOTIDE SEQUENCE</scope>
    <source>
        <strain evidence="2">DSM 17168</strain>
    </source>
</reference>
<keyword evidence="3" id="KW-1185">Reference proteome</keyword>
<comment type="caution">
    <text evidence="2">The sequence shown here is derived from an EMBL/GenBank/DDBJ whole genome shotgun (WGS) entry which is preliminary data.</text>
</comment>
<evidence type="ECO:0000313" key="3">
    <source>
        <dbReference type="Proteomes" id="UP001055153"/>
    </source>
</evidence>
<dbReference type="EMBL" id="BPQQ01000106">
    <property type="protein sequence ID" value="GJE04209.1"/>
    <property type="molecule type" value="Genomic_DNA"/>
</dbReference>
<name>A0ABQ4SR02_9HYPH</name>
<accession>A0ABQ4SR02</accession>
<gene>
    <name evidence="2" type="ORF">GMJLKIPL_6170</name>
</gene>
<organism evidence="2 3">
    <name type="scientific">Methylobacterium isbiliense</name>
    <dbReference type="NCBI Taxonomy" id="315478"/>
    <lineage>
        <taxon>Bacteria</taxon>
        <taxon>Pseudomonadati</taxon>
        <taxon>Pseudomonadota</taxon>
        <taxon>Alphaproteobacteria</taxon>
        <taxon>Hyphomicrobiales</taxon>
        <taxon>Methylobacteriaceae</taxon>
        <taxon>Methylobacterium</taxon>
    </lineage>
</organism>
<evidence type="ECO:0000256" key="1">
    <source>
        <dbReference type="SAM" id="MobiDB-lite"/>
    </source>
</evidence>
<reference evidence="2" key="2">
    <citation type="submission" date="2021-08" db="EMBL/GenBank/DDBJ databases">
        <authorList>
            <person name="Tani A."/>
            <person name="Ola A."/>
            <person name="Ogura Y."/>
            <person name="Katsura K."/>
            <person name="Hayashi T."/>
        </authorList>
    </citation>
    <scope>NUCLEOTIDE SEQUENCE</scope>
    <source>
        <strain evidence="2">DSM 17168</strain>
    </source>
</reference>
<dbReference type="Proteomes" id="UP001055153">
    <property type="component" value="Unassembled WGS sequence"/>
</dbReference>
<proteinExistence type="predicted"/>
<sequence length="65" mass="6934">MSGVRVAPEDRDRTRVLLIDAGGRVLAASDGRGALTETLHLGPGQRTGGFTIDARTGTVRSRCRR</sequence>